<dbReference type="InterPro" id="IPR005184">
    <property type="entry name" value="DUF306_Meta_HslJ"/>
</dbReference>
<reference evidence="4 5" key="1">
    <citation type="journal article" date="2016" name="Genome Biol. Evol.">
        <title>Comparative Genomic Analyses of the Moraxella catarrhalis Serosensitive and Seroresistant Lineages Demonstrate Their Independent Evolution.</title>
        <authorList>
            <person name="Earl J.P."/>
            <person name="de Vries S.P."/>
            <person name="Ahmed A."/>
            <person name="Powell E."/>
            <person name="Schultz M.P."/>
            <person name="Hermans P.W."/>
            <person name="Hill D.J."/>
            <person name="Zhou Z."/>
            <person name="Constantinidou C.I."/>
            <person name="Hu F.Z."/>
            <person name="Bootsma H.J."/>
            <person name="Ehrlich G.D."/>
        </authorList>
    </citation>
    <scope>NUCLEOTIDE SEQUENCE [LARGE SCALE GENOMIC DNA]</scope>
    <source>
        <strain evidence="4 5">F23</strain>
    </source>
</reference>
<dbReference type="AlphaFoldDB" id="A0AB36DMN9"/>
<organism evidence="4 5">
    <name type="scientific">Moraxella catarrhalis</name>
    <name type="common">Branhamella catarrhalis</name>
    <dbReference type="NCBI Taxonomy" id="480"/>
    <lineage>
        <taxon>Bacteria</taxon>
        <taxon>Pseudomonadati</taxon>
        <taxon>Pseudomonadota</taxon>
        <taxon>Gammaproteobacteria</taxon>
        <taxon>Moraxellales</taxon>
        <taxon>Moraxellaceae</taxon>
        <taxon>Moraxella</taxon>
    </lineage>
</organism>
<evidence type="ECO:0000259" key="2">
    <source>
        <dbReference type="Pfam" id="PF03724"/>
    </source>
</evidence>
<dbReference type="InterPro" id="IPR025485">
    <property type="entry name" value="DUF4377"/>
</dbReference>
<sequence>MKVPNPKLSVTTLLLVLTSAVAVFSFSACYQIGDVVNEAATEATQQYPIRTPKQTAKLNAYENSTYQTATDELLKAYNWTLISAEVQGAPIHSYENIIKNRAGSLSFSNRGLYFNVGCNHHSQHYQLSEGILSVHQRTSTLMACHHSDSNSPDLAQVESKLAQDLNGSTLQIKTNPDEYTATLLLQKGAQVLTWQGNMKPEVRFGEPVLLFWEIEPNKINCIDEIGQEQQCLKVRNVTYNEQGIKTGSGAWRTFYGQIHGYEHQPNLRQIIRLNAYNNPDSKENPYYVYDRPVEIYYLDVPVSQ</sequence>
<name>A0AB36DMN9_MORCA</name>
<dbReference type="Pfam" id="PF03724">
    <property type="entry name" value="META"/>
    <property type="match status" value="1"/>
</dbReference>
<dbReference type="Proteomes" id="UP000078295">
    <property type="component" value="Unassembled WGS sequence"/>
</dbReference>
<evidence type="ECO:0000256" key="1">
    <source>
        <dbReference type="SAM" id="SignalP"/>
    </source>
</evidence>
<evidence type="ECO:0000259" key="3">
    <source>
        <dbReference type="Pfam" id="PF14302"/>
    </source>
</evidence>
<dbReference type="RefSeq" id="WP_064603768.1">
    <property type="nucleotide sequence ID" value="NZ_LXHQ01000031.1"/>
</dbReference>
<evidence type="ECO:0008006" key="6">
    <source>
        <dbReference type="Google" id="ProtNLM"/>
    </source>
</evidence>
<dbReference type="PROSITE" id="PS51257">
    <property type="entry name" value="PROKAR_LIPOPROTEIN"/>
    <property type="match status" value="1"/>
</dbReference>
<evidence type="ECO:0000313" key="4">
    <source>
        <dbReference type="EMBL" id="OAV25161.1"/>
    </source>
</evidence>
<accession>A0AB36DMN9</accession>
<protein>
    <recommendedName>
        <fullName evidence="6">DUF4377 domain-containing protein</fullName>
    </recommendedName>
</protein>
<dbReference type="Gene3D" id="2.40.128.270">
    <property type="match status" value="1"/>
</dbReference>
<gene>
    <name evidence="4" type="ORF">AO370_1238</name>
</gene>
<keyword evidence="1" id="KW-0732">Signal</keyword>
<feature type="chain" id="PRO_5044194560" description="DUF4377 domain-containing protein" evidence="1">
    <location>
        <begin position="31"/>
        <end position="304"/>
    </location>
</feature>
<proteinExistence type="predicted"/>
<dbReference type="Pfam" id="PF14302">
    <property type="entry name" value="DUF4377"/>
    <property type="match status" value="1"/>
</dbReference>
<feature type="signal peptide" evidence="1">
    <location>
        <begin position="1"/>
        <end position="30"/>
    </location>
</feature>
<dbReference type="InterPro" id="IPR038670">
    <property type="entry name" value="HslJ-like_sf"/>
</dbReference>
<comment type="caution">
    <text evidence="4">The sequence shown here is derived from an EMBL/GenBank/DDBJ whole genome shotgun (WGS) entry which is preliminary data.</text>
</comment>
<feature type="domain" description="DUF4377" evidence="3">
    <location>
        <begin position="214"/>
        <end position="280"/>
    </location>
</feature>
<feature type="domain" description="DUF306" evidence="2">
    <location>
        <begin position="74"/>
        <end position="192"/>
    </location>
</feature>
<dbReference type="EMBL" id="LXHQ01000031">
    <property type="protein sequence ID" value="OAV25161.1"/>
    <property type="molecule type" value="Genomic_DNA"/>
</dbReference>
<evidence type="ECO:0000313" key="5">
    <source>
        <dbReference type="Proteomes" id="UP000078295"/>
    </source>
</evidence>